<dbReference type="InterPro" id="IPR050473">
    <property type="entry name" value="A2M/Complement_sys"/>
</dbReference>
<dbReference type="Gene3D" id="2.60.40.10">
    <property type="entry name" value="Immunoglobulins"/>
    <property type="match status" value="1"/>
</dbReference>
<dbReference type="PANTHER" id="PTHR11412:SF171">
    <property type="entry name" value="PREGNANCY ZONE PROTEIN-LIKE PROTEIN"/>
    <property type="match status" value="1"/>
</dbReference>
<dbReference type="AlphaFoldDB" id="A0A9Q1HBN0"/>
<keyword evidence="4" id="KW-1015">Disulfide bond</keyword>
<evidence type="ECO:0000256" key="3">
    <source>
        <dbReference type="ARBA" id="ARBA00022900"/>
    </source>
</evidence>
<keyword evidence="2" id="KW-0646">Protease inhibitor</keyword>
<comment type="similarity">
    <text evidence="1">Belongs to the protease inhibitor I39 (alpha-2-macroglobulin) family.</text>
</comment>
<evidence type="ECO:0000256" key="1">
    <source>
        <dbReference type="ARBA" id="ARBA00010952"/>
    </source>
</evidence>
<dbReference type="SMART" id="SM01360">
    <property type="entry name" value="A2M"/>
    <property type="match status" value="1"/>
</dbReference>
<dbReference type="InterPro" id="IPR013783">
    <property type="entry name" value="Ig-like_fold"/>
</dbReference>
<dbReference type="CDD" id="cd02897">
    <property type="entry name" value="A2M_2"/>
    <property type="match status" value="1"/>
</dbReference>
<dbReference type="InterPro" id="IPR001599">
    <property type="entry name" value="Macroglobln_a2"/>
</dbReference>
<evidence type="ECO:0000256" key="4">
    <source>
        <dbReference type="ARBA" id="ARBA00023157"/>
    </source>
</evidence>
<dbReference type="GO" id="GO:0005615">
    <property type="term" value="C:extracellular space"/>
    <property type="evidence" value="ECO:0007669"/>
    <property type="project" value="InterPro"/>
</dbReference>
<keyword evidence="3" id="KW-0722">Serine protease inhibitor</keyword>
<dbReference type="Gene3D" id="1.50.10.20">
    <property type="match status" value="2"/>
</dbReference>
<sequence length="610" mass="68298">MLRSGFLSPTFYSGGRHLTSMRVRTEDDVDEITSLPHEGPEESTDSPRLRSCFPETWLWDLLLVKRTGQVSVNLTVPDTITEWIANGFCISETKGIGISTTSSLQAFQPFFLSYTLPYSVIRGETFPVKVTVFNYMADYLVIELTLSGSENFSLASNEELRKSICVGSSQSSSVEFNIVPNIIGSMPIEESVKHKRFLSTAAFVSFLQAEGIKQEVTRSEFFCPSGDVMGPTLSNLDHLVQVPFGCGEQNMLTFVPNVLAMQYLTATDQLTPDVAKQATDNMKRGYQREFNFRHKDGSFSAFGKSDASGSTWLTAYVVRSFYQGSQFIEVDFDNLQSSINWLKGLQKPSGCFQSVGKVCHKDMLEEVIVRGFQCLESQVDSTDDNYALSQIAYAFALGNSTRCPDVLERLENVADYEGGKHWTSNREASTARGYYRPSSADVEMTSYILMAYLEVYIRSDIIAEGLSISRWLIQRRNSNGGFGSTQDTVVGLTALARFSEYTVFDDVDITLNIDSNQPQTNWGTTHQLHVTSSNRLVLHQLYFENVPTAVNFQGAGQGCALLQVSLFYNTYPEEPEEPEFYLNLTLEDHPQFPDCTRFEARVCAGYFVCV</sequence>
<dbReference type="SUPFAM" id="SSF48239">
    <property type="entry name" value="Terpenoid cyclases/Protein prenyltransferases"/>
    <property type="match status" value="1"/>
</dbReference>
<accession>A0A9Q1HBN0</accession>
<reference evidence="6" key="1">
    <citation type="submission" date="2021-10" db="EMBL/GenBank/DDBJ databases">
        <title>Tropical sea cucumber genome reveals ecological adaptation and Cuvierian tubules defense mechanism.</title>
        <authorList>
            <person name="Chen T."/>
        </authorList>
    </citation>
    <scope>NUCLEOTIDE SEQUENCE</scope>
    <source>
        <strain evidence="6">Nanhai2018</strain>
        <tissue evidence="6">Muscle</tissue>
    </source>
</reference>
<dbReference type="Pfam" id="PF07678">
    <property type="entry name" value="TED_complement"/>
    <property type="match status" value="1"/>
</dbReference>
<dbReference type="Gene3D" id="2.20.130.20">
    <property type="match status" value="1"/>
</dbReference>
<evidence type="ECO:0000256" key="2">
    <source>
        <dbReference type="ARBA" id="ARBA00022690"/>
    </source>
</evidence>
<dbReference type="InterPro" id="IPR019742">
    <property type="entry name" value="MacrogloblnA2_CS"/>
</dbReference>
<dbReference type="InterPro" id="IPR041813">
    <property type="entry name" value="A2M_TED"/>
</dbReference>
<dbReference type="EMBL" id="JAIZAY010000007">
    <property type="protein sequence ID" value="KAJ8039538.1"/>
    <property type="molecule type" value="Genomic_DNA"/>
</dbReference>
<dbReference type="Proteomes" id="UP001152320">
    <property type="component" value="Chromosome 7"/>
</dbReference>
<feature type="domain" description="Alpha-2-macroglobulin" evidence="5">
    <location>
        <begin position="56"/>
        <end position="146"/>
    </location>
</feature>
<comment type="caution">
    <text evidence="6">The sequence shown here is derived from an EMBL/GenBank/DDBJ whole genome shotgun (WGS) entry which is preliminary data.</text>
</comment>
<keyword evidence="7" id="KW-1185">Reference proteome</keyword>
<dbReference type="InterPro" id="IPR008930">
    <property type="entry name" value="Terpenoid_cyclase/PrenylTrfase"/>
</dbReference>
<dbReference type="PANTHER" id="PTHR11412">
    <property type="entry name" value="MACROGLOBULIN / COMPLEMENT"/>
    <property type="match status" value="1"/>
</dbReference>
<dbReference type="SMART" id="SM01419">
    <property type="entry name" value="Thiol-ester_cl"/>
    <property type="match status" value="1"/>
</dbReference>
<dbReference type="PROSITE" id="PS00477">
    <property type="entry name" value="ALPHA_2_MACROGLOBULIN"/>
    <property type="match status" value="1"/>
</dbReference>
<gene>
    <name evidence="6" type="ORF">HOLleu_17289</name>
</gene>
<dbReference type="InterPro" id="IPR014756">
    <property type="entry name" value="Ig_E-set"/>
</dbReference>
<organism evidence="6 7">
    <name type="scientific">Holothuria leucospilota</name>
    <name type="common">Black long sea cucumber</name>
    <name type="synonym">Mertensiothuria leucospilota</name>
    <dbReference type="NCBI Taxonomy" id="206669"/>
    <lineage>
        <taxon>Eukaryota</taxon>
        <taxon>Metazoa</taxon>
        <taxon>Echinodermata</taxon>
        <taxon>Eleutherozoa</taxon>
        <taxon>Echinozoa</taxon>
        <taxon>Holothuroidea</taxon>
        <taxon>Aspidochirotacea</taxon>
        <taxon>Aspidochirotida</taxon>
        <taxon>Holothuriidae</taxon>
        <taxon>Holothuria</taxon>
    </lineage>
</organism>
<dbReference type="SUPFAM" id="SSF81296">
    <property type="entry name" value="E set domains"/>
    <property type="match status" value="1"/>
</dbReference>
<evidence type="ECO:0000313" key="7">
    <source>
        <dbReference type="Proteomes" id="UP001152320"/>
    </source>
</evidence>
<protein>
    <submittedName>
        <fullName evidence="6">Alpha-2-macroglobulin-like protein 1</fullName>
    </submittedName>
</protein>
<proteinExistence type="inferred from homology"/>
<dbReference type="InterPro" id="IPR011626">
    <property type="entry name" value="Alpha-macroglobulin_TED"/>
</dbReference>
<dbReference type="InterPro" id="IPR047565">
    <property type="entry name" value="Alpha-macroglob_thiol-ester_cl"/>
</dbReference>
<dbReference type="Pfam" id="PF00207">
    <property type="entry name" value="A2M"/>
    <property type="match status" value="1"/>
</dbReference>
<name>A0A9Q1HBN0_HOLLE</name>
<evidence type="ECO:0000313" key="6">
    <source>
        <dbReference type="EMBL" id="KAJ8039538.1"/>
    </source>
</evidence>
<dbReference type="OrthoDB" id="9998011at2759"/>
<dbReference type="GO" id="GO:0004867">
    <property type="term" value="F:serine-type endopeptidase inhibitor activity"/>
    <property type="evidence" value="ECO:0007669"/>
    <property type="project" value="UniProtKB-KW"/>
</dbReference>
<evidence type="ECO:0000259" key="5">
    <source>
        <dbReference type="SMART" id="SM01360"/>
    </source>
</evidence>